<dbReference type="Pfam" id="PF01545">
    <property type="entry name" value="Cation_efflux"/>
    <property type="match status" value="1"/>
</dbReference>
<dbReference type="GO" id="GO:0005385">
    <property type="term" value="F:zinc ion transmembrane transporter activity"/>
    <property type="evidence" value="ECO:0007669"/>
    <property type="project" value="TreeGrafter"/>
</dbReference>
<keyword evidence="5 8" id="KW-1133">Transmembrane helix</keyword>
<reference evidence="11 12" key="1">
    <citation type="submission" date="2015-02" db="EMBL/GenBank/DDBJ databases">
        <title>Draft genome sequences of ten Microbacterium spp. with emphasis on heavy metal contaminated environments.</title>
        <authorList>
            <person name="Corretto E."/>
        </authorList>
    </citation>
    <scope>NUCLEOTIDE SEQUENCE [LARGE SCALE GENOMIC DNA]</scope>
    <source>
        <strain evidence="11 12">BEL163</strain>
    </source>
</reference>
<comment type="caution">
    <text evidence="11">The sequence shown here is derived from an EMBL/GenBank/DDBJ whole genome shotgun (WGS) entry which is preliminary data.</text>
</comment>
<feature type="transmembrane region" description="Helical" evidence="8">
    <location>
        <begin position="188"/>
        <end position="205"/>
    </location>
</feature>
<dbReference type="PANTHER" id="PTHR11562:SF17">
    <property type="entry name" value="RE54080P-RELATED"/>
    <property type="match status" value="1"/>
</dbReference>
<evidence type="ECO:0000256" key="7">
    <source>
        <dbReference type="ARBA" id="ARBA00023136"/>
    </source>
</evidence>
<dbReference type="Pfam" id="PF16916">
    <property type="entry name" value="ZT_dimer"/>
    <property type="match status" value="1"/>
</dbReference>
<keyword evidence="7 8" id="KW-0472">Membrane</keyword>
<keyword evidence="3" id="KW-0813">Transport</keyword>
<evidence type="ECO:0000259" key="9">
    <source>
        <dbReference type="Pfam" id="PF01545"/>
    </source>
</evidence>
<dbReference type="PANTHER" id="PTHR11562">
    <property type="entry name" value="CATION EFFLUX PROTEIN/ ZINC TRANSPORTER"/>
    <property type="match status" value="1"/>
</dbReference>
<dbReference type="RefSeq" id="WP_045263259.1">
    <property type="nucleotide sequence ID" value="NZ_JYIV01000022.1"/>
</dbReference>
<keyword evidence="4 8" id="KW-0812">Transmembrane</keyword>
<evidence type="ECO:0000256" key="3">
    <source>
        <dbReference type="ARBA" id="ARBA00022448"/>
    </source>
</evidence>
<dbReference type="InterPro" id="IPR027470">
    <property type="entry name" value="Cation_efflux_CTD"/>
</dbReference>
<feature type="transmembrane region" description="Helical" evidence="8">
    <location>
        <begin position="20"/>
        <end position="45"/>
    </location>
</feature>
<dbReference type="InterPro" id="IPR002524">
    <property type="entry name" value="Cation_efflux"/>
</dbReference>
<dbReference type="InterPro" id="IPR050681">
    <property type="entry name" value="CDF/SLC30A"/>
</dbReference>
<feature type="domain" description="Cation efflux protein transmembrane" evidence="9">
    <location>
        <begin position="21"/>
        <end position="212"/>
    </location>
</feature>
<comment type="subcellular location">
    <subcellularLocation>
        <location evidence="1">Membrane</location>
        <topology evidence="1">Multi-pass membrane protein</topology>
    </subcellularLocation>
</comment>
<keyword evidence="6" id="KW-0406">Ion transport</keyword>
<feature type="transmembrane region" description="Helical" evidence="8">
    <location>
        <begin position="118"/>
        <end position="143"/>
    </location>
</feature>
<dbReference type="PATRIC" id="fig|82380.10.peg.1345"/>
<dbReference type="SUPFAM" id="SSF161111">
    <property type="entry name" value="Cation efflux protein transmembrane domain-like"/>
    <property type="match status" value="1"/>
</dbReference>
<evidence type="ECO:0000256" key="1">
    <source>
        <dbReference type="ARBA" id="ARBA00004141"/>
    </source>
</evidence>
<sequence>MHDHAPAPGGIRSASSRRLLAISLSLTATVMVVQVVGALLSGSLALLADAAHMFTDASGLVIALIAATVAARPADDRRTFGYQRAEVFGALINAIILIALATWVAVEGIGRLIDPGEVEVAGGLMLVVAIVGLLANAVSMWLLSRAQRTSINVRGAYLEVMGDLIGSAAVIVAAVVILLTGWMPADAIASLFIAAMIIPRAIALLREVFSVLAESAPKGTAVSEIRTHLLGYDGVVGVHDVHVWQLTRGAPVFTAHVSVEPALFADGRSSQLLTEMQACLADHFDVEHSTFQIEPAEQSDCEPHHA</sequence>
<evidence type="ECO:0000256" key="4">
    <source>
        <dbReference type="ARBA" id="ARBA00022692"/>
    </source>
</evidence>
<dbReference type="InterPro" id="IPR027469">
    <property type="entry name" value="Cation_efflux_TMD_sf"/>
</dbReference>
<dbReference type="Gene3D" id="1.20.1510.10">
    <property type="entry name" value="Cation efflux protein transmembrane domain"/>
    <property type="match status" value="1"/>
</dbReference>
<accession>A0A0F0KSC6</accession>
<evidence type="ECO:0000256" key="6">
    <source>
        <dbReference type="ARBA" id="ARBA00023065"/>
    </source>
</evidence>
<organism evidence="11 12">
    <name type="scientific">Microbacterium oxydans</name>
    <dbReference type="NCBI Taxonomy" id="82380"/>
    <lineage>
        <taxon>Bacteria</taxon>
        <taxon>Bacillati</taxon>
        <taxon>Actinomycetota</taxon>
        <taxon>Actinomycetes</taxon>
        <taxon>Micrococcales</taxon>
        <taxon>Microbacteriaceae</taxon>
        <taxon>Microbacterium</taxon>
    </lineage>
</organism>
<dbReference type="NCBIfam" id="TIGR01297">
    <property type="entry name" value="CDF"/>
    <property type="match status" value="1"/>
</dbReference>
<dbReference type="InterPro" id="IPR036837">
    <property type="entry name" value="Cation_efflux_CTD_sf"/>
</dbReference>
<comment type="similarity">
    <text evidence="2">Belongs to the cation diffusion facilitator (CDF) transporter (TC 2.A.4) family. SLC30A subfamily.</text>
</comment>
<dbReference type="InterPro" id="IPR058533">
    <property type="entry name" value="Cation_efflux_TM"/>
</dbReference>
<dbReference type="EMBL" id="JYIV01000022">
    <property type="protein sequence ID" value="KJL23802.1"/>
    <property type="molecule type" value="Genomic_DNA"/>
</dbReference>
<dbReference type="GO" id="GO:0005886">
    <property type="term" value="C:plasma membrane"/>
    <property type="evidence" value="ECO:0007669"/>
    <property type="project" value="TreeGrafter"/>
</dbReference>
<gene>
    <name evidence="11" type="primary">czcD_2</name>
    <name evidence="11" type="ORF">RN51_01338</name>
</gene>
<evidence type="ECO:0000256" key="2">
    <source>
        <dbReference type="ARBA" id="ARBA00008873"/>
    </source>
</evidence>
<dbReference type="OrthoDB" id="9809646at2"/>
<feature type="transmembrane region" description="Helical" evidence="8">
    <location>
        <begin position="57"/>
        <end position="75"/>
    </location>
</feature>
<evidence type="ECO:0000256" key="8">
    <source>
        <dbReference type="SAM" id="Phobius"/>
    </source>
</evidence>
<evidence type="ECO:0000259" key="10">
    <source>
        <dbReference type="Pfam" id="PF16916"/>
    </source>
</evidence>
<feature type="transmembrane region" description="Helical" evidence="8">
    <location>
        <begin position="164"/>
        <end position="182"/>
    </location>
</feature>
<evidence type="ECO:0000313" key="12">
    <source>
        <dbReference type="Proteomes" id="UP000033725"/>
    </source>
</evidence>
<evidence type="ECO:0000256" key="5">
    <source>
        <dbReference type="ARBA" id="ARBA00022989"/>
    </source>
</evidence>
<feature type="domain" description="Cation efflux protein cytoplasmic" evidence="10">
    <location>
        <begin position="218"/>
        <end position="295"/>
    </location>
</feature>
<dbReference type="Proteomes" id="UP000033725">
    <property type="component" value="Unassembled WGS sequence"/>
</dbReference>
<feature type="transmembrane region" description="Helical" evidence="8">
    <location>
        <begin position="87"/>
        <end position="106"/>
    </location>
</feature>
<dbReference type="SUPFAM" id="SSF160240">
    <property type="entry name" value="Cation efflux protein cytoplasmic domain-like"/>
    <property type="match status" value="1"/>
</dbReference>
<name>A0A0F0KSC6_9MICO</name>
<dbReference type="AlphaFoldDB" id="A0A0F0KSC6"/>
<protein>
    <submittedName>
        <fullName evidence="11">Cobalt-zinc-cadmium resistance protein CzcD</fullName>
    </submittedName>
</protein>
<evidence type="ECO:0000313" key="11">
    <source>
        <dbReference type="EMBL" id="KJL23802.1"/>
    </source>
</evidence>
<proteinExistence type="inferred from homology"/>